<dbReference type="SUPFAM" id="SSF110857">
    <property type="entry name" value="Gamma-glutamyl cyclotransferase-like"/>
    <property type="match status" value="1"/>
</dbReference>
<evidence type="ECO:0000256" key="3">
    <source>
        <dbReference type="ARBA" id="ARBA00030602"/>
    </source>
</evidence>
<dbReference type="Proteomes" id="UP001321760">
    <property type="component" value="Unassembled WGS sequence"/>
</dbReference>
<comment type="caution">
    <text evidence="5">The sequence shown here is derived from an EMBL/GenBank/DDBJ whole genome shotgun (WGS) entry which is preliminary data.</text>
</comment>
<reference evidence="5" key="2">
    <citation type="submission" date="2023-05" db="EMBL/GenBank/DDBJ databases">
        <authorList>
            <consortium name="Lawrence Berkeley National Laboratory"/>
            <person name="Steindorff A."/>
            <person name="Hensen N."/>
            <person name="Bonometti L."/>
            <person name="Westerberg I."/>
            <person name="Brannstrom I.O."/>
            <person name="Guillou S."/>
            <person name="Cros-Aarteil S."/>
            <person name="Calhoun S."/>
            <person name="Haridas S."/>
            <person name="Kuo A."/>
            <person name="Mondo S."/>
            <person name="Pangilinan J."/>
            <person name="Riley R."/>
            <person name="Labutti K."/>
            <person name="Andreopoulos B."/>
            <person name="Lipzen A."/>
            <person name="Chen C."/>
            <person name="Yanf M."/>
            <person name="Daum C."/>
            <person name="Ng V."/>
            <person name="Clum A."/>
            <person name="Ohm R."/>
            <person name="Martin F."/>
            <person name="Silar P."/>
            <person name="Natvig D."/>
            <person name="Lalanne C."/>
            <person name="Gautier V."/>
            <person name="Ament-Velasquez S.L."/>
            <person name="Kruys A."/>
            <person name="Hutchinson M.I."/>
            <person name="Powell A.J."/>
            <person name="Barry K."/>
            <person name="Miller A.N."/>
            <person name="Grigoriev I.V."/>
            <person name="Debuchy R."/>
            <person name="Gladieux P."/>
            <person name="Thoren M.H."/>
            <person name="Johannesson H."/>
        </authorList>
    </citation>
    <scope>NUCLEOTIDE SEQUENCE</scope>
    <source>
        <strain evidence="5">PSN243</strain>
    </source>
</reference>
<keyword evidence="6" id="KW-1185">Reference proteome</keyword>
<dbReference type="PANTHER" id="PTHR31544">
    <property type="entry name" value="AIG2-LIKE PROTEIN D"/>
    <property type="match status" value="1"/>
</dbReference>
<evidence type="ECO:0000256" key="2">
    <source>
        <dbReference type="ARBA" id="ARBA00022679"/>
    </source>
</evidence>
<feature type="domain" description="Gamma-glutamylcyclotransferase AIG2-like" evidence="4">
    <location>
        <begin position="231"/>
        <end position="325"/>
    </location>
</feature>
<dbReference type="InterPro" id="IPR009288">
    <property type="entry name" value="AIG2-like_dom"/>
</dbReference>
<dbReference type="AlphaFoldDB" id="A0AAV9GVJ6"/>
<dbReference type="CDD" id="cd06661">
    <property type="entry name" value="GGCT_like"/>
    <property type="match status" value="1"/>
</dbReference>
<sequence length="329" mass="37219">MSFYDLMDELNSMADFATNCPDDQVDKDSIQRWQTLFGYTQAEALAKLESHRANHPQTQLSNSQWELIRADKQHQGHYKESYEHALYLLASNKPTHTTSSLTDTNTKESKAKYLLRMEGPLCTLPSIQTLASHDANTNSNPSPPIHLSKNENGTTTAWCLLAHTQKQTLLSNLAITHPHFTPFLVPYRVAERNLSSTSHHPTLGMESTLPHHRLCNDEAPSPAQGDYPVWYFFYGTLCDAEKIKSLTGDEEPVYRKARVRGGRLTMWEGKYMALVDGEGVVEGSAYLVRSQEEEDALRGYETDKYEVVRCVVEMVDGKRVKGLTFRFVG</sequence>
<evidence type="ECO:0000259" key="4">
    <source>
        <dbReference type="Pfam" id="PF06094"/>
    </source>
</evidence>
<protein>
    <recommendedName>
        <fullName evidence="3">Putative gamma-glutamylcyclotransferase</fullName>
    </recommendedName>
</protein>
<dbReference type="PANTHER" id="PTHR31544:SF4">
    <property type="entry name" value="GAMMA-GLUTAMYLCYCLOTRANSFERASE-RELATED"/>
    <property type="match status" value="1"/>
</dbReference>
<dbReference type="GO" id="GO:0016740">
    <property type="term" value="F:transferase activity"/>
    <property type="evidence" value="ECO:0007669"/>
    <property type="project" value="UniProtKB-KW"/>
</dbReference>
<proteinExistence type="inferred from homology"/>
<accession>A0AAV9GVJ6</accession>
<evidence type="ECO:0000313" key="5">
    <source>
        <dbReference type="EMBL" id="KAK4451670.1"/>
    </source>
</evidence>
<name>A0AAV9GVJ6_9PEZI</name>
<dbReference type="EMBL" id="MU865927">
    <property type="protein sequence ID" value="KAK4451670.1"/>
    <property type="molecule type" value="Genomic_DNA"/>
</dbReference>
<dbReference type="InterPro" id="IPR045038">
    <property type="entry name" value="AIG2-like"/>
</dbReference>
<dbReference type="Gene3D" id="3.10.490.10">
    <property type="entry name" value="Gamma-glutamyl cyclotransferase-like"/>
    <property type="match status" value="1"/>
</dbReference>
<dbReference type="Pfam" id="PF06094">
    <property type="entry name" value="GGACT"/>
    <property type="match status" value="1"/>
</dbReference>
<dbReference type="InterPro" id="IPR036568">
    <property type="entry name" value="GGCT-like_sf"/>
</dbReference>
<reference evidence="5" key="1">
    <citation type="journal article" date="2023" name="Mol. Phylogenet. Evol.">
        <title>Genome-scale phylogeny and comparative genomics of the fungal order Sordariales.</title>
        <authorList>
            <person name="Hensen N."/>
            <person name="Bonometti L."/>
            <person name="Westerberg I."/>
            <person name="Brannstrom I.O."/>
            <person name="Guillou S."/>
            <person name="Cros-Aarteil S."/>
            <person name="Calhoun S."/>
            <person name="Haridas S."/>
            <person name="Kuo A."/>
            <person name="Mondo S."/>
            <person name="Pangilinan J."/>
            <person name="Riley R."/>
            <person name="LaButti K."/>
            <person name="Andreopoulos B."/>
            <person name="Lipzen A."/>
            <person name="Chen C."/>
            <person name="Yan M."/>
            <person name="Daum C."/>
            <person name="Ng V."/>
            <person name="Clum A."/>
            <person name="Steindorff A."/>
            <person name="Ohm R.A."/>
            <person name="Martin F."/>
            <person name="Silar P."/>
            <person name="Natvig D.O."/>
            <person name="Lalanne C."/>
            <person name="Gautier V."/>
            <person name="Ament-Velasquez S.L."/>
            <person name="Kruys A."/>
            <person name="Hutchinson M.I."/>
            <person name="Powell A.J."/>
            <person name="Barry K."/>
            <person name="Miller A.N."/>
            <person name="Grigoriev I.V."/>
            <person name="Debuchy R."/>
            <person name="Gladieux P."/>
            <person name="Hiltunen Thoren M."/>
            <person name="Johannesson H."/>
        </authorList>
    </citation>
    <scope>NUCLEOTIDE SEQUENCE</scope>
    <source>
        <strain evidence="5">PSN243</strain>
    </source>
</reference>
<gene>
    <name evidence="5" type="ORF">QBC34DRAFT_492933</name>
</gene>
<evidence type="ECO:0000313" key="6">
    <source>
        <dbReference type="Proteomes" id="UP001321760"/>
    </source>
</evidence>
<evidence type="ECO:0000256" key="1">
    <source>
        <dbReference type="ARBA" id="ARBA00008861"/>
    </source>
</evidence>
<keyword evidence="2" id="KW-0808">Transferase</keyword>
<comment type="similarity">
    <text evidence="1">Belongs to the gamma-glutamylcyclotransferase family.</text>
</comment>
<dbReference type="InterPro" id="IPR013024">
    <property type="entry name" value="GGCT-like"/>
</dbReference>
<organism evidence="5 6">
    <name type="scientific">Podospora aff. communis PSN243</name>
    <dbReference type="NCBI Taxonomy" id="3040156"/>
    <lineage>
        <taxon>Eukaryota</taxon>
        <taxon>Fungi</taxon>
        <taxon>Dikarya</taxon>
        <taxon>Ascomycota</taxon>
        <taxon>Pezizomycotina</taxon>
        <taxon>Sordariomycetes</taxon>
        <taxon>Sordariomycetidae</taxon>
        <taxon>Sordariales</taxon>
        <taxon>Podosporaceae</taxon>
        <taxon>Podospora</taxon>
    </lineage>
</organism>